<protein>
    <submittedName>
        <fullName evidence="2">Uncharacterized protein</fullName>
    </submittedName>
</protein>
<comment type="caution">
    <text evidence="2">The sequence shown here is derived from an EMBL/GenBank/DDBJ whole genome shotgun (WGS) entry which is preliminary data.</text>
</comment>
<keyword evidence="1" id="KW-0233">DNA recombination</keyword>
<evidence type="ECO:0000256" key="1">
    <source>
        <dbReference type="ARBA" id="ARBA00023172"/>
    </source>
</evidence>
<sequence>MCAQWWRRNFRRSCTTQGGRGSFDAHSVKRHFQAKLCVGGTTGRPGPAGARVLKELCVGLEPGDASVSVSVAEFRCLWGDCIRQLGLGGENYLPYAFRRGGATLFFRQTNNLPLAMLVGRWAHMRTARIYIEDGLMVLAGTRFSPGVKRLLAAGAKA</sequence>
<name>A0A813IAI8_POLGL</name>
<dbReference type="EMBL" id="CAJNNW010004942">
    <property type="protein sequence ID" value="CAE8646928.1"/>
    <property type="molecule type" value="Genomic_DNA"/>
</dbReference>
<dbReference type="Gene3D" id="1.10.443.10">
    <property type="entry name" value="Intergrase catalytic core"/>
    <property type="match status" value="1"/>
</dbReference>
<gene>
    <name evidence="2" type="ORF">PGLA2088_LOCUS5244</name>
</gene>
<dbReference type="Proteomes" id="UP000626109">
    <property type="component" value="Unassembled WGS sequence"/>
</dbReference>
<reference evidence="2" key="1">
    <citation type="submission" date="2021-02" db="EMBL/GenBank/DDBJ databases">
        <authorList>
            <person name="Dougan E. K."/>
            <person name="Rhodes N."/>
            <person name="Thang M."/>
            <person name="Chan C."/>
        </authorList>
    </citation>
    <scope>NUCLEOTIDE SEQUENCE</scope>
</reference>
<evidence type="ECO:0000313" key="3">
    <source>
        <dbReference type="Proteomes" id="UP000626109"/>
    </source>
</evidence>
<dbReference type="InterPro" id="IPR011010">
    <property type="entry name" value="DNA_brk_join_enz"/>
</dbReference>
<dbReference type="InterPro" id="IPR013762">
    <property type="entry name" value="Integrase-like_cat_sf"/>
</dbReference>
<evidence type="ECO:0000313" key="2">
    <source>
        <dbReference type="EMBL" id="CAE8646928.1"/>
    </source>
</evidence>
<dbReference type="GO" id="GO:0015074">
    <property type="term" value="P:DNA integration"/>
    <property type="evidence" value="ECO:0007669"/>
    <property type="project" value="InterPro"/>
</dbReference>
<organism evidence="2 3">
    <name type="scientific">Polarella glacialis</name>
    <name type="common">Dinoflagellate</name>
    <dbReference type="NCBI Taxonomy" id="89957"/>
    <lineage>
        <taxon>Eukaryota</taxon>
        <taxon>Sar</taxon>
        <taxon>Alveolata</taxon>
        <taxon>Dinophyceae</taxon>
        <taxon>Suessiales</taxon>
        <taxon>Suessiaceae</taxon>
        <taxon>Polarella</taxon>
    </lineage>
</organism>
<dbReference type="GO" id="GO:0006310">
    <property type="term" value="P:DNA recombination"/>
    <property type="evidence" value="ECO:0007669"/>
    <property type="project" value="UniProtKB-KW"/>
</dbReference>
<proteinExistence type="predicted"/>
<dbReference type="AlphaFoldDB" id="A0A813IAI8"/>
<accession>A0A813IAI8</accession>
<dbReference type="GO" id="GO:0003677">
    <property type="term" value="F:DNA binding"/>
    <property type="evidence" value="ECO:0007669"/>
    <property type="project" value="InterPro"/>
</dbReference>
<dbReference type="SUPFAM" id="SSF56349">
    <property type="entry name" value="DNA breaking-rejoining enzymes"/>
    <property type="match status" value="1"/>
</dbReference>